<dbReference type="Pfam" id="PF12680">
    <property type="entry name" value="SnoaL_2"/>
    <property type="match status" value="2"/>
</dbReference>
<organism evidence="3 4">
    <name type="scientific">Cyanobacterium stanieri LEGE 03274</name>
    <dbReference type="NCBI Taxonomy" id="1828756"/>
    <lineage>
        <taxon>Bacteria</taxon>
        <taxon>Bacillati</taxon>
        <taxon>Cyanobacteriota</taxon>
        <taxon>Cyanophyceae</taxon>
        <taxon>Oscillatoriophycideae</taxon>
        <taxon>Chroococcales</taxon>
        <taxon>Geminocystaceae</taxon>
        <taxon>Cyanobacterium</taxon>
    </lineage>
</organism>
<dbReference type="InterPro" id="IPR037401">
    <property type="entry name" value="SnoaL-like"/>
</dbReference>
<gene>
    <name evidence="3" type="ORF">IQ215_06560</name>
</gene>
<accession>A0ABR9V379</accession>
<dbReference type="Pfam" id="PF07110">
    <property type="entry name" value="EthD"/>
    <property type="match status" value="1"/>
</dbReference>
<dbReference type="Proteomes" id="UP000654604">
    <property type="component" value="Unassembled WGS sequence"/>
</dbReference>
<dbReference type="Gene3D" id="3.10.450.50">
    <property type="match status" value="2"/>
</dbReference>
<evidence type="ECO:0000259" key="2">
    <source>
        <dbReference type="Pfam" id="PF12680"/>
    </source>
</evidence>
<evidence type="ECO:0000313" key="4">
    <source>
        <dbReference type="Proteomes" id="UP000654604"/>
    </source>
</evidence>
<evidence type="ECO:0000313" key="3">
    <source>
        <dbReference type="EMBL" id="MBE9222355.1"/>
    </source>
</evidence>
<name>A0ABR9V379_9CHRO</name>
<dbReference type="EMBL" id="JADEWC010000011">
    <property type="protein sequence ID" value="MBE9222355.1"/>
    <property type="molecule type" value="Genomic_DNA"/>
</dbReference>
<sequence length="740" mass="83600">MVSMDYSSRDQQGKVSFYVLLWKRKGISVELFDNYWKDVHGPVCARLPGQHQYWQFHVAHNEGGFWYMPDDPINGSAPEEQFDGIAELTFTSPAQRDTWFKAAGILMDDEHNIFSKAIGYNTNPGNSITYVDKIPDGCPNGEQDLVKYHTMIRKADGVGVAEFRRFVKERLVPVFSSSPYILKCRLHLFEEIDSSRPSAGQVVHTEIPGQQYHGALEIAFASQLDAALFLESNSYQNLAQESRSYIKHFKPFPQRTAYTFVHDDQITLAGQRSSFVADLINSIGASNQVKENIIKLMMGNGLSLSGDGGSTSEIIPGKRTELVEALFSRGEAFDSQGFIEFFTDTPVYQFGNFEPCLDKGAIFESVKYFFSQVSALYHDIKMMWEVGSTVFVEMDVMYWRKDGSLVTLPCFDICRFEGEKLAELRIFMDANPVGDATIPVADTSSVMTLANQQRYQPGDAMKRFFIENPLGRKRVLQGHTPKWAIAGPRWSATDLNTPFNSGLNNPKSGLLETLPGRKTEIVTALFARGEAFDSQGFTEFFVDNPVYQFGNFEPCLDKGAIFESVKYFFSQVSALYHDIKMMWETGNVVIVEMDVMYWRKDGSLVTLPCADIFRFEGEKVAELRIFMDANPVGNASIPVSDTSSVMTLKQGSRYKPTDVMKKFFTEHPQGQERVRQGYTPKWAIAGPRWSVHSENTYIPLPHNNGSDNGNNNFNWQQLRSYLKGLNLSDLVQMLSSEENP</sequence>
<proteinExistence type="predicted"/>
<reference evidence="3 4" key="1">
    <citation type="submission" date="2020-10" db="EMBL/GenBank/DDBJ databases">
        <authorList>
            <person name="Castelo-Branco R."/>
            <person name="Eusebio N."/>
            <person name="Adriana R."/>
            <person name="Vieira A."/>
            <person name="Brugerolle De Fraissinette N."/>
            <person name="Rezende De Castro R."/>
            <person name="Schneider M.P."/>
            <person name="Vasconcelos V."/>
            <person name="Leao P.N."/>
        </authorList>
    </citation>
    <scope>NUCLEOTIDE SEQUENCE [LARGE SCALE GENOMIC DNA]</scope>
    <source>
        <strain evidence="3 4">LEGE 03274</strain>
    </source>
</reference>
<dbReference type="Gene3D" id="3.30.70.100">
    <property type="match status" value="2"/>
</dbReference>
<feature type="domain" description="SnoaL-like" evidence="2">
    <location>
        <begin position="323"/>
        <end position="423"/>
    </location>
</feature>
<feature type="domain" description="SnoaL-like" evidence="2">
    <location>
        <begin position="522"/>
        <end position="622"/>
    </location>
</feature>
<dbReference type="SUPFAM" id="SSF54909">
    <property type="entry name" value="Dimeric alpha+beta barrel"/>
    <property type="match status" value="1"/>
</dbReference>
<comment type="caution">
    <text evidence="3">The sequence shown here is derived from an EMBL/GenBank/DDBJ whole genome shotgun (WGS) entry which is preliminary data.</text>
</comment>
<dbReference type="InterPro" id="IPR009799">
    <property type="entry name" value="EthD_dom"/>
</dbReference>
<keyword evidence="4" id="KW-1185">Reference proteome</keyword>
<protein>
    <submittedName>
        <fullName evidence="3">Nuclear transport factor 2 family protein</fullName>
    </submittedName>
</protein>
<dbReference type="SUPFAM" id="SSF54427">
    <property type="entry name" value="NTF2-like"/>
    <property type="match status" value="2"/>
</dbReference>
<dbReference type="InterPro" id="IPR032710">
    <property type="entry name" value="NTF2-like_dom_sf"/>
</dbReference>
<evidence type="ECO:0000259" key="1">
    <source>
        <dbReference type="Pfam" id="PF07110"/>
    </source>
</evidence>
<dbReference type="InterPro" id="IPR011008">
    <property type="entry name" value="Dimeric_a/b-barrel"/>
</dbReference>
<feature type="domain" description="EthD" evidence="1">
    <location>
        <begin position="25"/>
        <end position="113"/>
    </location>
</feature>